<dbReference type="AlphaFoldDB" id="A0A0D2WST4"/>
<proteinExistence type="predicted"/>
<evidence type="ECO:0000259" key="6">
    <source>
        <dbReference type="PROSITE" id="PS50848"/>
    </source>
</evidence>
<sequence length="552" mass="61529">MHPPQAVKSATLNWKRAHQSLFPTRFPMEFFNTLLVRFGPLGRSIVALAVFDMFVCTAFFLLSADESSSRNSYWTNNFEHYDIRVSLFDLLALSAARALSLTACYTVLRLVHWLPLVLVASVSLAFTVAKFILIQHFGSGNWVPLCLLILSLIFPCMDIWLWLSQRHLQVTFLKLNAHQPSERTPLLKNDNSTINVVVDRSSSELPSGAMSPPRDVLPPKDLLRKPSTSSVSALEYFTPSEDSFDARMRSRSYAQQEPEHEAEKTTRAVPTPANTRSEHRNNAAIDDDGPSYRSPVVSPVDGQSLSRFPPLRTRERSMTVSDADLLAAGSDGSDVGIRNALQMAMQRVRKDAFDTRLWEFVTEELDVSIYQHKSSDSVKQMKGVSMMPHPPRKVLECIMALEKQREWNSTIESVELVTKYDDRCQVVHAAFKPTWPLKPRDFVYVQGWTEYGSESDGYLMASQSVVVPSVPETEAYTRGDIIASGFIIEPLAGDTNACMVVHIVAVNVKGAIPQGIAGMALTDRPLVLAGIHKLLAAEEEAEASRAQRVAFA</sequence>
<dbReference type="Proteomes" id="UP000008743">
    <property type="component" value="Unassembled WGS sequence"/>
</dbReference>
<dbReference type="Pfam" id="PF01852">
    <property type="entry name" value="START"/>
    <property type="match status" value="1"/>
</dbReference>
<keyword evidence="3 5" id="KW-0472">Membrane</keyword>
<dbReference type="PANTHER" id="PTHR46121:SF1">
    <property type="entry name" value="STARD3 N-TERMINAL-LIKE PROTEIN"/>
    <property type="match status" value="1"/>
</dbReference>
<dbReference type="eggNOG" id="ENOG502SC5U">
    <property type="taxonomic scope" value="Eukaryota"/>
</dbReference>
<dbReference type="PANTHER" id="PTHR46121">
    <property type="entry name" value="STEROIDOGENIC ACUTE REGULATORY PROTEIN-LIKE"/>
    <property type="match status" value="1"/>
</dbReference>
<dbReference type="GO" id="GO:0030301">
    <property type="term" value="P:cholesterol transport"/>
    <property type="evidence" value="ECO:0007669"/>
    <property type="project" value="TreeGrafter"/>
</dbReference>
<dbReference type="PROSITE" id="PS51439">
    <property type="entry name" value="MENTAL"/>
    <property type="match status" value="1"/>
</dbReference>
<evidence type="ECO:0000313" key="9">
    <source>
        <dbReference type="Proteomes" id="UP000008743"/>
    </source>
</evidence>
<dbReference type="GO" id="GO:0099044">
    <property type="term" value="P:vesicle tethering to endoplasmic reticulum"/>
    <property type="evidence" value="ECO:0007669"/>
    <property type="project" value="TreeGrafter"/>
</dbReference>
<evidence type="ECO:0000256" key="4">
    <source>
        <dbReference type="SAM" id="MobiDB-lite"/>
    </source>
</evidence>
<dbReference type="InterPro" id="IPR019498">
    <property type="entry name" value="MENTAL"/>
</dbReference>
<organism evidence="8 9">
    <name type="scientific">Capsaspora owczarzaki (strain ATCC 30864)</name>
    <dbReference type="NCBI Taxonomy" id="595528"/>
    <lineage>
        <taxon>Eukaryota</taxon>
        <taxon>Filasterea</taxon>
        <taxon>Capsaspora</taxon>
    </lineage>
</organism>
<reference evidence="9" key="1">
    <citation type="submission" date="2011-02" db="EMBL/GenBank/DDBJ databases">
        <title>The Genome Sequence of Capsaspora owczarzaki ATCC 30864.</title>
        <authorList>
            <person name="Russ C."/>
            <person name="Cuomo C."/>
            <person name="Burger G."/>
            <person name="Gray M.W."/>
            <person name="Holland P.W.H."/>
            <person name="King N."/>
            <person name="Lang F.B.F."/>
            <person name="Roger A.J."/>
            <person name="Ruiz-Trillo I."/>
            <person name="Young S.K."/>
            <person name="Zeng Q."/>
            <person name="Gargeya S."/>
            <person name="Alvarado L."/>
            <person name="Berlin A."/>
            <person name="Chapman S.B."/>
            <person name="Chen Z."/>
            <person name="Freedman E."/>
            <person name="Gellesch M."/>
            <person name="Goldberg J."/>
            <person name="Griggs A."/>
            <person name="Gujja S."/>
            <person name="Heilman E."/>
            <person name="Heiman D."/>
            <person name="Howarth C."/>
            <person name="Mehta T."/>
            <person name="Neiman D."/>
            <person name="Pearson M."/>
            <person name="Roberts A."/>
            <person name="Saif S."/>
            <person name="Shea T."/>
            <person name="Shenoy N."/>
            <person name="Sisk P."/>
            <person name="Stolte C."/>
            <person name="Sykes S."/>
            <person name="White J."/>
            <person name="Yandava C."/>
            <person name="Haas B."/>
            <person name="Nusbaum C."/>
            <person name="Birren B."/>
        </authorList>
    </citation>
    <scope>NUCLEOTIDE SEQUENCE</scope>
    <source>
        <strain evidence="9">ATCC 30864</strain>
    </source>
</reference>
<accession>A0A0D2WST4</accession>
<dbReference type="PROSITE" id="PS50848">
    <property type="entry name" value="START"/>
    <property type="match status" value="1"/>
</dbReference>
<dbReference type="GO" id="GO:0015485">
    <property type="term" value="F:cholesterol binding"/>
    <property type="evidence" value="ECO:0007669"/>
    <property type="project" value="TreeGrafter"/>
</dbReference>
<dbReference type="InParanoid" id="A0A0D2WST4"/>
<dbReference type="CDD" id="cd00177">
    <property type="entry name" value="START"/>
    <property type="match status" value="1"/>
</dbReference>
<dbReference type="GO" id="GO:0005765">
    <property type="term" value="C:lysosomal membrane"/>
    <property type="evidence" value="ECO:0007669"/>
    <property type="project" value="TreeGrafter"/>
</dbReference>
<evidence type="ECO:0000256" key="2">
    <source>
        <dbReference type="ARBA" id="ARBA00022692"/>
    </source>
</evidence>
<dbReference type="Pfam" id="PF10457">
    <property type="entry name" value="MENTAL"/>
    <property type="match status" value="1"/>
</dbReference>
<evidence type="ECO:0000256" key="3">
    <source>
        <dbReference type="ARBA" id="ARBA00023136"/>
    </source>
</evidence>
<dbReference type="SMART" id="SM00234">
    <property type="entry name" value="START"/>
    <property type="match status" value="1"/>
</dbReference>
<evidence type="ECO:0000313" key="8">
    <source>
        <dbReference type="EMBL" id="KJE94563.1"/>
    </source>
</evidence>
<keyword evidence="2 5" id="KW-0812">Transmembrane</keyword>
<dbReference type="GO" id="GO:0005789">
    <property type="term" value="C:endoplasmic reticulum membrane"/>
    <property type="evidence" value="ECO:0007669"/>
    <property type="project" value="TreeGrafter"/>
</dbReference>
<dbReference type="InterPro" id="IPR023393">
    <property type="entry name" value="START-like_dom_sf"/>
</dbReference>
<dbReference type="EMBL" id="KE346367">
    <property type="protein sequence ID" value="KJE94563.1"/>
    <property type="molecule type" value="Genomic_DNA"/>
</dbReference>
<feature type="transmembrane region" description="Helical" evidence="5">
    <location>
        <begin position="45"/>
        <end position="64"/>
    </location>
</feature>
<evidence type="ECO:0008006" key="10">
    <source>
        <dbReference type="Google" id="ProtNLM"/>
    </source>
</evidence>
<protein>
    <recommendedName>
        <fullName evidence="10">START domain-containing protein</fullName>
    </recommendedName>
</protein>
<keyword evidence="9" id="KW-1185">Reference proteome</keyword>
<dbReference type="OrthoDB" id="74575at2759"/>
<dbReference type="SUPFAM" id="SSF55961">
    <property type="entry name" value="Bet v1-like"/>
    <property type="match status" value="1"/>
</dbReference>
<dbReference type="InterPro" id="IPR051869">
    <property type="entry name" value="STARD3"/>
</dbReference>
<evidence type="ECO:0000256" key="5">
    <source>
        <dbReference type="SAM" id="Phobius"/>
    </source>
</evidence>
<evidence type="ECO:0000256" key="1">
    <source>
        <dbReference type="ARBA" id="ARBA00004141"/>
    </source>
</evidence>
<feature type="transmembrane region" description="Helical" evidence="5">
    <location>
        <begin position="114"/>
        <end position="133"/>
    </location>
</feature>
<feature type="region of interest" description="Disordered" evidence="4">
    <location>
        <begin position="201"/>
        <end position="225"/>
    </location>
</feature>
<dbReference type="GO" id="GO:0140284">
    <property type="term" value="C:endoplasmic reticulum-endosome membrane contact site"/>
    <property type="evidence" value="ECO:0007669"/>
    <property type="project" value="TreeGrafter"/>
</dbReference>
<name>A0A0D2WST4_CAPO3</name>
<feature type="region of interest" description="Disordered" evidence="4">
    <location>
        <begin position="246"/>
        <end position="316"/>
    </location>
</feature>
<feature type="transmembrane region" description="Helical" evidence="5">
    <location>
        <begin position="145"/>
        <end position="163"/>
    </location>
</feature>
<dbReference type="GO" id="GO:0031902">
    <property type="term" value="C:late endosome membrane"/>
    <property type="evidence" value="ECO:0007669"/>
    <property type="project" value="TreeGrafter"/>
</dbReference>
<keyword evidence="5" id="KW-1133">Transmembrane helix</keyword>
<comment type="subcellular location">
    <subcellularLocation>
        <location evidence="1">Membrane</location>
        <topology evidence="1">Multi-pass membrane protein</topology>
    </subcellularLocation>
</comment>
<feature type="compositionally biased region" description="Basic and acidic residues" evidence="4">
    <location>
        <begin position="257"/>
        <end position="266"/>
    </location>
</feature>
<feature type="domain" description="START" evidence="6">
    <location>
        <begin position="354"/>
        <end position="531"/>
    </location>
</feature>
<feature type="domain" description="MENTAL" evidence="7">
    <location>
        <begin position="38"/>
        <end position="207"/>
    </location>
</feature>
<dbReference type="PhylomeDB" id="A0A0D2WST4"/>
<evidence type="ECO:0000259" key="7">
    <source>
        <dbReference type="PROSITE" id="PS51439"/>
    </source>
</evidence>
<gene>
    <name evidence="8" type="ORF">CAOG_005191</name>
</gene>
<dbReference type="STRING" id="595528.A0A0D2WST4"/>
<dbReference type="InterPro" id="IPR002913">
    <property type="entry name" value="START_lipid-bd_dom"/>
</dbReference>
<feature type="transmembrane region" description="Helical" evidence="5">
    <location>
        <begin position="85"/>
        <end position="108"/>
    </location>
</feature>
<dbReference type="Gene3D" id="3.30.530.20">
    <property type="match status" value="1"/>
</dbReference>